<dbReference type="EMBL" id="NHTK01006019">
    <property type="protein sequence ID" value="PPQ67847.1"/>
    <property type="molecule type" value="Genomic_DNA"/>
</dbReference>
<keyword evidence="2" id="KW-0812">Transmembrane</keyword>
<evidence type="ECO:0000256" key="1">
    <source>
        <dbReference type="SAM" id="MobiDB-lite"/>
    </source>
</evidence>
<feature type="compositionally biased region" description="Pro residues" evidence="1">
    <location>
        <begin position="70"/>
        <end position="81"/>
    </location>
</feature>
<dbReference type="AlphaFoldDB" id="A0A409VNN2"/>
<feature type="region of interest" description="Disordered" evidence="1">
    <location>
        <begin position="292"/>
        <end position="368"/>
    </location>
</feature>
<feature type="transmembrane region" description="Helical" evidence="2">
    <location>
        <begin position="206"/>
        <end position="229"/>
    </location>
</feature>
<evidence type="ECO:0000313" key="4">
    <source>
        <dbReference type="Proteomes" id="UP000284842"/>
    </source>
</evidence>
<organism evidence="3 4">
    <name type="scientific">Panaeolus cyanescens</name>
    <dbReference type="NCBI Taxonomy" id="181874"/>
    <lineage>
        <taxon>Eukaryota</taxon>
        <taxon>Fungi</taxon>
        <taxon>Dikarya</taxon>
        <taxon>Basidiomycota</taxon>
        <taxon>Agaricomycotina</taxon>
        <taxon>Agaricomycetes</taxon>
        <taxon>Agaricomycetidae</taxon>
        <taxon>Agaricales</taxon>
        <taxon>Agaricineae</taxon>
        <taxon>Galeropsidaceae</taxon>
        <taxon>Panaeolus</taxon>
    </lineage>
</organism>
<reference evidence="3 4" key="1">
    <citation type="journal article" date="2018" name="Evol. Lett.">
        <title>Horizontal gene cluster transfer increased hallucinogenic mushroom diversity.</title>
        <authorList>
            <person name="Reynolds H.T."/>
            <person name="Vijayakumar V."/>
            <person name="Gluck-Thaler E."/>
            <person name="Korotkin H.B."/>
            <person name="Matheny P.B."/>
            <person name="Slot J.C."/>
        </authorList>
    </citation>
    <scope>NUCLEOTIDE SEQUENCE [LARGE SCALE GENOMIC DNA]</scope>
    <source>
        <strain evidence="3 4">2629</strain>
    </source>
</reference>
<dbReference type="InParanoid" id="A0A409VNN2"/>
<feature type="region of interest" description="Disordered" evidence="1">
    <location>
        <begin position="1"/>
        <end position="147"/>
    </location>
</feature>
<feature type="compositionally biased region" description="Gly residues" evidence="1">
    <location>
        <begin position="98"/>
        <end position="108"/>
    </location>
</feature>
<feature type="compositionally biased region" description="Gly residues" evidence="1">
    <location>
        <begin position="1"/>
        <end position="28"/>
    </location>
</feature>
<dbReference type="OrthoDB" id="10619448at2759"/>
<feature type="compositionally biased region" description="Polar residues" evidence="1">
    <location>
        <begin position="352"/>
        <end position="362"/>
    </location>
</feature>
<gene>
    <name evidence="3" type="ORF">CVT24_003153</name>
</gene>
<evidence type="ECO:0000256" key="2">
    <source>
        <dbReference type="SAM" id="Phobius"/>
    </source>
</evidence>
<evidence type="ECO:0000313" key="3">
    <source>
        <dbReference type="EMBL" id="PPQ67847.1"/>
    </source>
</evidence>
<keyword evidence="4" id="KW-1185">Reference proteome</keyword>
<feature type="non-terminal residue" evidence="3">
    <location>
        <position position="1"/>
    </location>
</feature>
<keyword evidence="2" id="KW-1133">Transmembrane helix</keyword>
<comment type="caution">
    <text evidence="3">The sequence shown here is derived from an EMBL/GenBank/DDBJ whole genome shotgun (WGS) entry which is preliminary data.</text>
</comment>
<keyword evidence="2" id="KW-0472">Membrane</keyword>
<feature type="compositionally biased region" description="Low complexity" evidence="1">
    <location>
        <begin position="29"/>
        <end position="69"/>
    </location>
</feature>
<feature type="compositionally biased region" description="Polar residues" evidence="1">
    <location>
        <begin position="307"/>
        <end position="324"/>
    </location>
</feature>
<name>A0A409VNN2_9AGAR</name>
<protein>
    <recommendedName>
        <fullName evidence="5">Mid2 domain-containing protein</fullName>
    </recommendedName>
</protein>
<dbReference type="Proteomes" id="UP000284842">
    <property type="component" value="Unassembled WGS sequence"/>
</dbReference>
<proteinExistence type="predicted"/>
<accession>A0A409VNN2</accession>
<feature type="region of interest" description="Disordered" evidence="1">
    <location>
        <begin position="266"/>
        <end position="285"/>
    </location>
</feature>
<sequence length="390" mass="39727">GGFGGGSGGFGGGSGGFGGGGFDSGSGGFSSFSTFTNRNTTPTTTPTRINPPAAPAPTTTTQTRTFPIPTRQPPAQPPVQPPQTTVVPNNPTSPPSGGTPGTVTGGDTGNTTPVPIDPTGSNTPPSGGDGTSADTPGGGVLIPQSTAPPLPAITTMINGQPVTVSLSISPQGSTILVTIYPTTTTDSGSPTALGSLSDNERNHVPVGLIVGVLFAGIAITVGVILAVLWTRRRKRQRNADAVAYNGSSEERHKERATVSPVIYPVHTGSTSHPGPPSIAGSDGPLLAVNEKSRSTLRSLSRGPSPANPENETYETSRFSTSTIPGVNHPPGYATIYAGSGRSEDSVDLSPVRNISVSSPRSASESDDMYTPVTDVWVATRQLEHIDSRLE</sequence>
<evidence type="ECO:0008006" key="5">
    <source>
        <dbReference type="Google" id="ProtNLM"/>
    </source>
</evidence>